<accession>A0A3M8AET4</accession>
<comment type="caution">
    <text evidence="2">The sequence shown here is derived from an EMBL/GenBank/DDBJ whole genome shotgun (WGS) entry which is preliminary data.</text>
</comment>
<dbReference type="SUPFAM" id="SSF53474">
    <property type="entry name" value="alpha/beta-Hydrolases"/>
    <property type="match status" value="1"/>
</dbReference>
<sequence length="251" mass="26071">MRRVLAIVVAVVGVHALSVVAFLVWANIVFQGERGPSLEAWRSDAVEISTTDDGSFVIAPTSGATDVGLVFIPGARVHPSAYLYKLSGIVEETGMTVVITHPTLNLAFFDTRPLSTFTDDVPGVDRWFVGGHSLGGVRACQLADQGVSDAGPDVVGLMLFGSYCANDLSGADLAVLSFVGSDDGLSTPDKVDEAAHLLPADAETVLLEGANHASFGDYGPQPGDGVATIDSAEVRELIASATAGFLADREP</sequence>
<proteinExistence type="predicted"/>
<dbReference type="EMBL" id="RHHB01000015">
    <property type="protein sequence ID" value="RNB49724.1"/>
    <property type="molecule type" value="Genomic_DNA"/>
</dbReference>
<dbReference type="Proteomes" id="UP000275048">
    <property type="component" value="Unassembled WGS sequence"/>
</dbReference>
<dbReference type="AlphaFoldDB" id="A0A3M8AET4"/>
<dbReference type="OrthoDB" id="9780932at2"/>
<name>A0A3M8AET4_9MICO</name>
<dbReference type="InterPro" id="IPR029058">
    <property type="entry name" value="AB_hydrolase_fold"/>
</dbReference>
<reference evidence="2 3" key="1">
    <citation type="submission" date="2018-10" db="EMBL/GenBank/DDBJ databases">
        <title>Isolation, diversity and antibacterial activity of antinobacteria from the wheat rhizosphere soil.</title>
        <authorList>
            <person name="Sun T."/>
        </authorList>
    </citation>
    <scope>NUCLEOTIDE SEQUENCE [LARGE SCALE GENOMIC DNA]</scope>
    <source>
        <strain evidence="2 3">SJ-23</strain>
    </source>
</reference>
<dbReference type="GO" id="GO:0016787">
    <property type="term" value="F:hydrolase activity"/>
    <property type="evidence" value="ECO:0007669"/>
    <property type="project" value="UniProtKB-KW"/>
</dbReference>
<protein>
    <submittedName>
        <fullName evidence="2">Alpha/beta hydrolase</fullName>
    </submittedName>
</protein>
<feature type="domain" description="Alpha/beta hydrolase fold-5" evidence="1">
    <location>
        <begin position="69"/>
        <end position="233"/>
    </location>
</feature>
<evidence type="ECO:0000313" key="2">
    <source>
        <dbReference type="EMBL" id="RNB49724.1"/>
    </source>
</evidence>
<organism evidence="2 3">
    <name type="scientific">Agromyces tardus</name>
    <dbReference type="NCBI Taxonomy" id="2583849"/>
    <lineage>
        <taxon>Bacteria</taxon>
        <taxon>Bacillati</taxon>
        <taxon>Actinomycetota</taxon>
        <taxon>Actinomycetes</taxon>
        <taxon>Micrococcales</taxon>
        <taxon>Microbacteriaceae</taxon>
        <taxon>Agromyces</taxon>
    </lineage>
</organism>
<dbReference type="Pfam" id="PF12695">
    <property type="entry name" value="Abhydrolase_5"/>
    <property type="match status" value="1"/>
</dbReference>
<gene>
    <name evidence="2" type="ORF">EDM22_09715</name>
</gene>
<dbReference type="Gene3D" id="3.40.50.1820">
    <property type="entry name" value="alpha/beta hydrolase"/>
    <property type="match status" value="1"/>
</dbReference>
<evidence type="ECO:0000259" key="1">
    <source>
        <dbReference type="Pfam" id="PF12695"/>
    </source>
</evidence>
<keyword evidence="3" id="KW-1185">Reference proteome</keyword>
<keyword evidence="2" id="KW-0378">Hydrolase</keyword>
<dbReference type="RefSeq" id="WP_122936856.1">
    <property type="nucleotide sequence ID" value="NZ_JBHSNT010000003.1"/>
</dbReference>
<evidence type="ECO:0000313" key="3">
    <source>
        <dbReference type="Proteomes" id="UP000275048"/>
    </source>
</evidence>
<dbReference type="InterPro" id="IPR029059">
    <property type="entry name" value="AB_hydrolase_5"/>
</dbReference>